<keyword evidence="3" id="KW-0813">Transport</keyword>
<dbReference type="PROSITE" id="PS51257">
    <property type="entry name" value="PROKAR_LIPOPROTEIN"/>
    <property type="match status" value="1"/>
</dbReference>
<dbReference type="Gene3D" id="3.90.76.10">
    <property type="entry name" value="Dipeptide-binding Protein, Domain 1"/>
    <property type="match status" value="1"/>
</dbReference>
<evidence type="ECO:0000256" key="1">
    <source>
        <dbReference type="ARBA" id="ARBA00004196"/>
    </source>
</evidence>
<dbReference type="OrthoDB" id="9772924at2"/>
<dbReference type="PIRSF" id="PIRSF002741">
    <property type="entry name" value="MppA"/>
    <property type="match status" value="1"/>
</dbReference>
<feature type="domain" description="Solute-binding protein family 5" evidence="6">
    <location>
        <begin position="82"/>
        <end position="471"/>
    </location>
</feature>
<dbReference type="InterPro" id="IPR039424">
    <property type="entry name" value="SBP_5"/>
</dbReference>
<dbReference type="PANTHER" id="PTHR30290">
    <property type="entry name" value="PERIPLASMIC BINDING COMPONENT OF ABC TRANSPORTER"/>
    <property type="match status" value="1"/>
</dbReference>
<proteinExistence type="inferred from homology"/>
<keyword evidence="8" id="KW-1185">Reference proteome</keyword>
<evidence type="ECO:0000259" key="6">
    <source>
        <dbReference type="Pfam" id="PF00496"/>
    </source>
</evidence>
<dbReference type="STRING" id="1640674.SAMN05216323_100325"/>
<dbReference type="PANTHER" id="PTHR30290:SF10">
    <property type="entry name" value="PERIPLASMIC OLIGOPEPTIDE-BINDING PROTEIN-RELATED"/>
    <property type="match status" value="1"/>
</dbReference>
<dbReference type="SUPFAM" id="SSF53850">
    <property type="entry name" value="Periplasmic binding protein-like II"/>
    <property type="match status" value="1"/>
</dbReference>
<dbReference type="InterPro" id="IPR000914">
    <property type="entry name" value="SBP_5_dom"/>
</dbReference>
<reference evidence="7 8" key="1">
    <citation type="submission" date="2016-09" db="EMBL/GenBank/DDBJ databases">
        <authorList>
            <person name="Capua I."/>
            <person name="De Benedictis P."/>
            <person name="Joannis T."/>
            <person name="Lombin L.H."/>
            <person name="Cattoli G."/>
        </authorList>
    </citation>
    <scope>NUCLEOTIDE SEQUENCE [LARGE SCALE GENOMIC DNA]</scope>
    <source>
        <strain evidence="7 8">A7P-90m</strain>
    </source>
</reference>
<dbReference type="GO" id="GO:0030288">
    <property type="term" value="C:outer membrane-bounded periplasmic space"/>
    <property type="evidence" value="ECO:0007669"/>
    <property type="project" value="UniProtKB-ARBA"/>
</dbReference>
<evidence type="ECO:0000256" key="5">
    <source>
        <dbReference type="SAM" id="SignalP"/>
    </source>
</evidence>
<evidence type="ECO:0000256" key="4">
    <source>
        <dbReference type="ARBA" id="ARBA00022729"/>
    </source>
</evidence>
<feature type="chain" id="PRO_5011695023" evidence="5">
    <location>
        <begin position="29"/>
        <end position="553"/>
    </location>
</feature>
<gene>
    <name evidence="7" type="ORF">SAMN05216323_100325</name>
</gene>
<dbReference type="AlphaFoldDB" id="A0A1G6GQC6"/>
<dbReference type="CDD" id="cd00995">
    <property type="entry name" value="PBP2_NikA_DppA_OppA_like"/>
    <property type="match status" value="1"/>
</dbReference>
<evidence type="ECO:0000256" key="3">
    <source>
        <dbReference type="ARBA" id="ARBA00022448"/>
    </source>
</evidence>
<accession>A0A1G6GQC6</accession>
<comment type="subcellular location">
    <subcellularLocation>
        <location evidence="1">Cell envelope</location>
    </subcellularLocation>
</comment>
<keyword evidence="4 5" id="KW-0732">Signal</keyword>
<evidence type="ECO:0000313" key="8">
    <source>
        <dbReference type="Proteomes" id="UP000199452"/>
    </source>
</evidence>
<name>A0A1G6GQC6_9BACT</name>
<dbReference type="Proteomes" id="UP000199452">
    <property type="component" value="Unassembled WGS sequence"/>
</dbReference>
<sequence>MGLFYTKFRVNPLLKCSFWMLLIFSVVACNHKDRSPHGKVFRYNESKGITSLDPVYARTMPSIWPVSQLFCGLVQLDSKLYIQPLVAKSWRVSDNGLVYTFILRNDVTFHDNPCFKDGSGRQVVASDFVFSYRRLASPFVASPGSWVLSKVDTLNNGQPNVVALSDTTLVIRLKEPFPAFLGLLAVPYFAVVPQEAVTAYGKEFGRNPVGCGPFMLKTWRDGEKLVFVKNPRYFEKDSLGQSLPYLDAIAVNFITDKQSEFMAFILGNLDFISGVSKASKDELLTRTGSLNPKYSNRIMLLTGPYLNTEYLGFLVDAELSKGSPVLSREYRRAIAYGFDRQRMIAYLRNGLGFPAESGFIPMGLPPFSNSLKGFYYCPDSTLSILSRMGYSNGTGLPPITLTTTDDYLDICEFIQHELSKLGVKINVEVVTGASYRQSVADSRLPMFRGSWIADYADAESFLSLFYSGNHSPYGPNYTHFKNRKFDDLYAQSLKQVVLGDRLKLYRQMDSLVLAECPVIPLFYDKVVRFVRTGVVGMDPNPMNIPIFKYVDIK</sequence>
<dbReference type="GO" id="GO:0015833">
    <property type="term" value="P:peptide transport"/>
    <property type="evidence" value="ECO:0007669"/>
    <property type="project" value="TreeGrafter"/>
</dbReference>
<dbReference type="InterPro" id="IPR030678">
    <property type="entry name" value="Peptide/Ni-bd"/>
</dbReference>
<dbReference type="Gene3D" id="3.40.190.10">
    <property type="entry name" value="Periplasmic binding protein-like II"/>
    <property type="match status" value="1"/>
</dbReference>
<feature type="signal peptide" evidence="5">
    <location>
        <begin position="1"/>
        <end position="28"/>
    </location>
</feature>
<dbReference type="EMBL" id="FMYP01000003">
    <property type="protein sequence ID" value="SDB84220.1"/>
    <property type="molecule type" value="Genomic_DNA"/>
</dbReference>
<protein>
    <submittedName>
        <fullName evidence="7">Peptide/nickel transport system substrate-binding protein</fullName>
    </submittedName>
</protein>
<dbReference type="GO" id="GO:0043190">
    <property type="term" value="C:ATP-binding cassette (ABC) transporter complex"/>
    <property type="evidence" value="ECO:0007669"/>
    <property type="project" value="InterPro"/>
</dbReference>
<dbReference type="GO" id="GO:1904680">
    <property type="term" value="F:peptide transmembrane transporter activity"/>
    <property type="evidence" value="ECO:0007669"/>
    <property type="project" value="TreeGrafter"/>
</dbReference>
<evidence type="ECO:0000256" key="2">
    <source>
        <dbReference type="ARBA" id="ARBA00005695"/>
    </source>
</evidence>
<comment type="similarity">
    <text evidence="2">Belongs to the bacterial solute-binding protein 5 family.</text>
</comment>
<dbReference type="Pfam" id="PF00496">
    <property type="entry name" value="SBP_bac_5"/>
    <property type="match status" value="1"/>
</dbReference>
<organism evidence="7 8">
    <name type="scientific">Williamwhitmania taraxaci</name>
    <dbReference type="NCBI Taxonomy" id="1640674"/>
    <lineage>
        <taxon>Bacteria</taxon>
        <taxon>Pseudomonadati</taxon>
        <taxon>Bacteroidota</taxon>
        <taxon>Bacteroidia</taxon>
        <taxon>Bacteroidales</taxon>
        <taxon>Williamwhitmaniaceae</taxon>
        <taxon>Williamwhitmania</taxon>
    </lineage>
</organism>
<evidence type="ECO:0000313" key="7">
    <source>
        <dbReference type="EMBL" id="SDB84220.1"/>
    </source>
</evidence>
<dbReference type="Gene3D" id="3.10.105.10">
    <property type="entry name" value="Dipeptide-binding Protein, Domain 3"/>
    <property type="match status" value="1"/>
</dbReference>